<organism evidence="11 12">
    <name type="scientific">Pacificimonas flava</name>
    <dbReference type="NCBI Taxonomy" id="1234595"/>
    <lineage>
        <taxon>Bacteria</taxon>
        <taxon>Pseudomonadati</taxon>
        <taxon>Pseudomonadota</taxon>
        <taxon>Alphaproteobacteria</taxon>
        <taxon>Sphingomonadales</taxon>
        <taxon>Sphingosinicellaceae</taxon>
        <taxon>Pacificimonas</taxon>
    </lineage>
</organism>
<evidence type="ECO:0000259" key="9">
    <source>
        <dbReference type="Pfam" id="PF02551"/>
    </source>
</evidence>
<evidence type="ECO:0000256" key="5">
    <source>
        <dbReference type="ARBA" id="ARBA00038894"/>
    </source>
</evidence>
<evidence type="ECO:0000259" key="10">
    <source>
        <dbReference type="Pfam" id="PF13622"/>
    </source>
</evidence>
<dbReference type="EC" id="3.1.2.20" evidence="5"/>
<dbReference type="PANTHER" id="PTHR11066:SF34">
    <property type="entry name" value="ACYL-COENZYME A THIOESTERASE 8"/>
    <property type="match status" value="1"/>
</dbReference>
<dbReference type="OrthoDB" id="9781019at2"/>
<evidence type="ECO:0000256" key="7">
    <source>
        <dbReference type="ARBA" id="ARBA00071120"/>
    </source>
</evidence>
<evidence type="ECO:0000313" key="11">
    <source>
        <dbReference type="EMBL" id="EMD81729.1"/>
    </source>
</evidence>
<comment type="subunit">
    <text evidence="2">Homotetramer.</text>
</comment>
<keyword evidence="4" id="KW-0443">Lipid metabolism</keyword>
<evidence type="ECO:0000256" key="8">
    <source>
        <dbReference type="ARBA" id="ARBA00079653"/>
    </source>
</evidence>
<dbReference type="InterPro" id="IPR029069">
    <property type="entry name" value="HotDog_dom_sf"/>
</dbReference>
<dbReference type="SUPFAM" id="SSF54637">
    <property type="entry name" value="Thioesterase/thiol ester dehydrase-isomerase"/>
    <property type="match status" value="2"/>
</dbReference>
<comment type="similarity">
    <text evidence="1">Belongs to the C/M/P thioester hydrolase family.</text>
</comment>
<evidence type="ECO:0000256" key="1">
    <source>
        <dbReference type="ARBA" id="ARBA00006538"/>
    </source>
</evidence>
<dbReference type="Pfam" id="PF13622">
    <property type="entry name" value="4HBT_3"/>
    <property type="match status" value="1"/>
</dbReference>
<evidence type="ECO:0000313" key="12">
    <source>
        <dbReference type="Proteomes" id="UP000011717"/>
    </source>
</evidence>
<dbReference type="InterPro" id="IPR049449">
    <property type="entry name" value="TesB_ACOT8-like_N"/>
</dbReference>
<evidence type="ECO:0000256" key="6">
    <source>
        <dbReference type="ARBA" id="ARBA00050943"/>
    </source>
</evidence>
<dbReference type="AlphaFoldDB" id="M2T5G5"/>
<dbReference type="EMBL" id="AMRV01000017">
    <property type="protein sequence ID" value="EMD81729.1"/>
    <property type="molecule type" value="Genomic_DNA"/>
</dbReference>
<evidence type="ECO:0000256" key="2">
    <source>
        <dbReference type="ARBA" id="ARBA00011881"/>
    </source>
</evidence>
<keyword evidence="3" id="KW-0378">Hydrolase</keyword>
<dbReference type="InterPro" id="IPR003703">
    <property type="entry name" value="Acyl_CoA_thio"/>
</dbReference>
<name>M2T5G5_9SPHN</name>
<gene>
    <name evidence="11" type="ORF">C725_2886</name>
</gene>
<evidence type="ECO:0000256" key="4">
    <source>
        <dbReference type="ARBA" id="ARBA00023098"/>
    </source>
</evidence>
<dbReference type="CDD" id="cd03445">
    <property type="entry name" value="Thioesterase_II_repeat2"/>
    <property type="match status" value="1"/>
</dbReference>
<dbReference type="PANTHER" id="PTHR11066">
    <property type="entry name" value="ACYL-COA THIOESTERASE"/>
    <property type="match status" value="1"/>
</dbReference>
<feature type="domain" description="Acyl-CoA thioesterase-like N-terminal HotDog" evidence="10">
    <location>
        <begin position="39"/>
        <end position="115"/>
    </location>
</feature>
<dbReference type="InterPro" id="IPR042171">
    <property type="entry name" value="Acyl-CoA_hotdog"/>
</dbReference>
<protein>
    <recommendedName>
        <fullName evidence="7">Acyl-CoA thioesterase 2</fullName>
        <ecNumber evidence="5">3.1.2.20</ecNumber>
    </recommendedName>
    <alternativeName>
        <fullName evidence="8">Thioesterase II</fullName>
    </alternativeName>
</protein>
<dbReference type="Proteomes" id="UP000011717">
    <property type="component" value="Unassembled WGS sequence"/>
</dbReference>
<dbReference type="PATRIC" id="fig|1234595.3.peg.2889"/>
<dbReference type="GO" id="GO:0009062">
    <property type="term" value="P:fatty acid catabolic process"/>
    <property type="evidence" value="ECO:0007669"/>
    <property type="project" value="TreeGrafter"/>
</dbReference>
<sequence length="291" mass="32926">MSGGSEAERLVAELVDVLDLERIEENLFRGQNSADASFRLFGGQVIAQALVAASRTVADDRQPHSLHAYFMRPGAVDVPVVYQVERDRDGSSFSTRRVVAIQNGKPIFNLAASFQIAEDGYEHQFDMPDVTPPEELKSETEWRQSWIGEIPEKLRPHFTRERPIDFRRVDQAAPGKEGREPRQIVWFRAQAALPDDPALHRCMLAYASDMTLLSTCQRPHGLKWYSGEVQVASLDHALWFHAPARADDWLLYVQDSPWAGGARGMNRGLIYDRRGRMIASVAQEGLMRPRK</sequence>
<dbReference type="FunFam" id="2.40.160.210:FF:000001">
    <property type="entry name" value="Acyl-CoA thioesterase II"/>
    <property type="match status" value="1"/>
</dbReference>
<evidence type="ECO:0000256" key="3">
    <source>
        <dbReference type="ARBA" id="ARBA00022801"/>
    </source>
</evidence>
<dbReference type="Gene3D" id="2.40.160.210">
    <property type="entry name" value="Acyl-CoA thioesterase, double hotdog domain"/>
    <property type="match status" value="1"/>
</dbReference>
<feature type="domain" description="Acyl-CoA thioesterase 2 C-terminal" evidence="9">
    <location>
        <begin position="170"/>
        <end position="286"/>
    </location>
</feature>
<dbReference type="GO" id="GO:0047617">
    <property type="term" value="F:fatty acyl-CoA hydrolase activity"/>
    <property type="evidence" value="ECO:0007669"/>
    <property type="project" value="UniProtKB-EC"/>
</dbReference>
<accession>M2T5G5</accession>
<dbReference type="CDD" id="cd03444">
    <property type="entry name" value="Thioesterase_II_repeat1"/>
    <property type="match status" value="1"/>
</dbReference>
<keyword evidence="12" id="KW-1185">Reference proteome</keyword>
<proteinExistence type="inferred from homology"/>
<dbReference type="GO" id="GO:0006637">
    <property type="term" value="P:acyl-CoA metabolic process"/>
    <property type="evidence" value="ECO:0007669"/>
    <property type="project" value="InterPro"/>
</dbReference>
<reference evidence="11 12" key="1">
    <citation type="journal article" date="2013" name="Genome Announc.">
        <title>Draft Genome Sequence of Strain JLT2015T, Belonging to the Family Sphingomonadaceae of the Alphaproteobacteria.</title>
        <authorList>
            <person name="Tang K."/>
            <person name="Liu K."/>
            <person name="Li S."/>
            <person name="Jiao N."/>
        </authorList>
    </citation>
    <scope>NUCLEOTIDE SEQUENCE [LARGE SCALE GENOMIC DNA]</scope>
    <source>
        <strain evidence="11 12">JLT2015</strain>
    </source>
</reference>
<dbReference type="Pfam" id="PF02551">
    <property type="entry name" value="Acyl_CoA_thio"/>
    <property type="match status" value="1"/>
</dbReference>
<dbReference type="InterPro" id="IPR025652">
    <property type="entry name" value="TesB_C"/>
</dbReference>
<comment type="catalytic activity">
    <reaction evidence="6">
        <text>a fatty acyl-CoA + H2O = a fatty acid + CoA + H(+)</text>
        <dbReference type="Rhea" id="RHEA:16781"/>
        <dbReference type="ChEBI" id="CHEBI:15377"/>
        <dbReference type="ChEBI" id="CHEBI:15378"/>
        <dbReference type="ChEBI" id="CHEBI:28868"/>
        <dbReference type="ChEBI" id="CHEBI:57287"/>
        <dbReference type="ChEBI" id="CHEBI:77636"/>
        <dbReference type="EC" id="3.1.2.20"/>
    </reaction>
    <physiologicalReaction direction="left-to-right" evidence="6">
        <dbReference type="Rhea" id="RHEA:16782"/>
    </physiologicalReaction>
</comment>
<dbReference type="RefSeq" id="WP_008603850.1">
    <property type="nucleotide sequence ID" value="NZ_AMRV01000017.1"/>
</dbReference>
<comment type="caution">
    <text evidence="11">The sequence shown here is derived from an EMBL/GenBank/DDBJ whole genome shotgun (WGS) entry which is preliminary data.</text>
</comment>